<reference evidence="1" key="1">
    <citation type="journal article" date="2015" name="Nature">
        <title>Complex archaea that bridge the gap between prokaryotes and eukaryotes.</title>
        <authorList>
            <person name="Spang A."/>
            <person name="Saw J.H."/>
            <person name="Jorgensen S.L."/>
            <person name="Zaremba-Niedzwiedzka K."/>
            <person name="Martijn J."/>
            <person name="Lind A.E."/>
            <person name="van Eijk R."/>
            <person name="Schleper C."/>
            <person name="Guy L."/>
            <person name="Ettema T.J."/>
        </authorList>
    </citation>
    <scope>NUCLEOTIDE SEQUENCE</scope>
</reference>
<protein>
    <recommendedName>
        <fullName evidence="2">Glucokinase</fullName>
    </recommendedName>
</protein>
<dbReference type="Gene3D" id="3.30.420.40">
    <property type="match status" value="2"/>
</dbReference>
<dbReference type="PROSITE" id="PS01125">
    <property type="entry name" value="ROK"/>
    <property type="match status" value="1"/>
</dbReference>
<dbReference type="Pfam" id="PF00480">
    <property type="entry name" value="ROK"/>
    <property type="match status" value="1"/>
</dbReference>
<dbReference type="PANTHER" id="PTHR18964">
    <property type="entry name" value="ROK (REPRESSOR, ORF, KINASE) FAMILY"/>
    <property type="match status" value="1"/>
</dbReference>
<dbReference type="InterPro" id="IPR000600">
    <property type="entry name" value="ROK"/>
</dbReference>
<evidence type="ECO:0000313" key="1">
    <source>
        <dbReference type="EMBL" id="KKL90586.1"/>
    </source>
</evidence>
<gene>
    <name evidence="1" type="ORF">LCGC14_1903200</name>
</gene>
<organism evidence="1">
    <name type="scientific">marine sediment metagenome</name>
    <dbReference type="NCBI Taxonomy" id="412755"/>
    <lineage>
        <taxon>unclassified sequences</taxon>
        <taxon>metagenomes</taxon>
        <taxon>ecological metagenomes</taxon>
    </lineage>
</organism>
<proteinExistence type="predicted"/>
<comment type="caution">
    <text evidence="1">The sequence shown here is derived from an EMBL/GenBank/DDBJ whole genome shotgun (WGS) entry which is preliminary data.</text>
</comment>
<sequence length="330" mass="34384">MSAAPDYIVGVDLGGTNIVSLLMTGKGEILGRDTRPTLAKEGKDKVLSQIVNSVKRILEESETKLGISSKSIIGLGIGSPGPLSIKKGLIHFAPNLAGWTNVPLVDILRDKLALPIFLENDANAAALGEWWRGAGKDVDNLVLLTLGTGIGGGIIIQGKVLHGAWDTAAEIGHMIIHEGGLVCGCGKKGCLEAYASATGVIKRTLAAIREGKESILADAVKNRWENITCELVYKAAEKGDTLSRWIVEETARYLGIGIASIVNVLNPEMVILSGGMIAAGALIFKPVRKYARENALAAAIEGVEIVPAALSGNSGAIGAAATVLKRAGLL</sequence>
<evidence type="ECO:0008006" key="2">
    <source>
        <dbReference type="Google" id="ProtNLM"/>
    </source>
</evidence>
<dbReference type="AlphaFoldDB" id="A0A0F9GJ80"/>
<dbReference type="PANTHER" id="PTHR18964:SF149">
    <property type="entry name" value="BIFUNCTIONAL UDP-N-ACETYLGLUCOSAMINE 2-EPIMERASE_N-ACETYLMANNOSAMINE KINASE"/>
    <property type="match status" value="1"/>
</dbReference>
<dbReference type="InterPro" id="IPR049874">
    <property type="entry name" value="ROK_cs"/>
</dbReference>
<dbReference type="InterPro" id="IPR043129">
    <property type="entry name" value="ATPase_NBD"/>
</dbReference>
<dbReference type="EMBL" id="LAZR01019970">
    <property type="protein sequence ID" value="KKL90586.1"/>
    <property type="molecule type" value="Genomic_DNA"/>
</dbReference>
<name>A0A0F9GJ80_9ZZZZ</name>
<dbReference type="SUPFAM" id="SSF53067">
    <property type="entry name" value="Actin-like ATPase domain"/>
    <property type="match status" value="1"/>
</dbReference>
<accession>A0A0F9GJ80</accession>